<accession>A0ABY2SHB4</accession>
<dbReference type="Gene3D" id="3.80.10.10">
    <property type="entry name" value="Ribonuclease Inhibitor"/>
    <property type="match status" value="1"/>
</dbReference>
<dbReference type="SUPFAM" id="SSF52058">
    <property type="entry name" value="L domain-like"/>
    <property type="match status" value="1"/>
</dbReference>
<comment type="similarity">
    <text evidence="1">Belongs to the LRR-containing bacterial E3 ligase family.</text>
</comment>
<dbReference type="PANTHER" id="PTHR47114">
    <property type="match status" value="1"/>
</dbReference>
<evidence type="ECO:0000256" key="2">
    <source>
        <dbReference type="ARBA" id="ARBA00022614"/>
    </source>
</evidence>
<organism evidence="4 5">
    <name type="scientific">Martelella alba</name>
    <dbReference type="NCBI Taxonomy" id="2590451"/>
    <lineage>
        <taxon>Bacteria</taxon>
        <taxon>Pseudomonadati</taxon>
        <taxon>Pseudomonadota</taxon>
        <taxon>Alphaproteobacteria</taxon>
        <taxon>Hyphomicrobiales</taxon>
        <taxon>Aurantimonadaceae</taxon>
        <taxon>Martelella</taxon>
    </lineage>
</organism>
<reference evidence="4 5" key="1">
    <citation type="submission" date="2019-04" db="EMBL/GenBank/DDBJ databases">
        <authorList>
            <person name="Li M."/>
            <person name="Gao C."/>
        </authorList>
    </citation>
    <scope>NUCLEOTIDE SEQUENCE [LARGE SCALE GENOMIC DNA]</scope>
    <source>
        <strain evidence="4 5">BGMRC 2031</strain>
    </source>
</reference>
<keyword evidence="3" id="KW-0677">Repeat</keyword>
<dbReference type="InterPro" id="IPR032675">
    <property type="entry name" value="LRR_dom_sf"/>
</dbReference>
<dbReference type="RefSeq" id="WP_136991381.1">
    <property type="nucleotide sequence ID" value="NZ_SZPQ01000026.1"/>
</dbReference>
<protein>
    <recommendedName>
        <fullName evidence="6">Leucine rich repeat (LRR) protein</fullName>
    </recommendedName>
</protein>
<dbReference type="InterPro" id="IPR051071">
    <property type="entry name" value="LRR-bact_E3_ubiq_ligases"/>
</dbReference>
<gene>
    <name evidence="4" type="ORF">FCN80_17090</name>
</gene>
<evidence type="ECO:0000256" key="1">
    <source>
        <dbReference type="ARBA" id="ARBA00009868"/>
    </source>
</evidence>
<dbReference type="Pfam" id="PF00560">
    <property type="entry name" value="LRR_1"/>
    <property type="match status" value="2"/>
</dbReference>
<evidence type="ECO:0000256" key="3">
    <source>
        <dbReference type="ARBA" id="ARBA00022737"/>
    </source>
</evidence>
<proteinExistence type="inferred from homology"/>
<comment type="caution">
    <text evidence="4">The sequence shown here is derived from an EMBL/GenBank/DDBJ whole genome shotgun (WGS) entry which is preliminary data.</text>
</comment>
<sequence length="198" mass="22986">MKISQCIPCYQTATEHEAYYKENAPVEERYCFLERWKSWAEKPWSRENKYNRRIAAIRMRIALSDSVQTLDLSGFGLTEIPPLPQHIQFLDLSHNRLKTLPYCLPPKLKRINLSHNQFTGMVNYLPRAVIVEISDNPLTTKNINRIIQGQFPYNIVLNGLVIYDKSPGQFELTETLRESCLESLQVSQLRSDALKTTL</sequence>
<keyword evidence="2" id="KW-0433">Leucine-rich repeat</keyword>
<evidence type="ECO:0000313" key="4">
    <source>
        <dbReference type="EMBL" id="TKI04677.1"/>
    </source>
</evidence>
<dbReference type="PANTHER" id="PTHR47114:SF2">
    <property type="entry name" value="OLIGODENDROCYTE-MYELIN GLYCOPROTEIN"/>
    <property type="match status" value="1"/>
</dbReference>
<dbReference type="EMBL" id="SZPQ01000026">
    <property type="protein sequence ID" value="TKI04677.1"/>
    <property type="molecule type" value="Genomic_DNA"/>
</dbReference>
<evidence type="ECO:0000313" key="5">
    <source>
        <dbReference type="Proteomes" id="UP000305202"/>
    </source>
</evidence>
<evidence type="ECO:0008006" key="6">
    <source>
        <dbReference type="Google" id="ProtNLM"/>
    </source>
</evidence>
<dbReference type="Proteomes" id="UP000305202">
    <property type="component" value="Unassembled WGS sequence"/>
</dbReference>
<keyword evidence="5" id="KW-1185">Reference proteome</keyword>
<name>A0ABY2SHB4_9HYPH</name>
<dbReference type="InterPro" id="IPR001611">
    <property type="entry name" value="Leu-rich_rpt"/>
</dbReference>